<keyword evidence="1" id="KW-0732">Signal</keyword>
<evidence type="ECO:0000256" key="1">
    <source>
        <dbReference type="SAM" id="SignalP"/>
    </source>
</evidence>
<dbReference type="AlphaFoldDB" id="A0A167I6I3"/>
<sequence>MPEHQVVPRILLVAIWALVTHTRVGAPHVTLELESAAERNTREDMRTAFPAALVLSLTNLQGIRLHFFLAIATKKQ</sequence>
<accession>A0A167I6I3</accession>
<feature type="signal peptide" evidence="1">
    <location>
        <begin position="1"/>
        <end position="26"/>
    </location>
</feature>
<evidence type="ECO:0000313" key="2">
    <source>
        <dbReference type="EMBL" id="KZO92348.1"/>
    </source>
</evidence>
<gene>
    <name evidence="2" type="ORF">CALVIDRAFT_540986</name>
</gene>
<dbReference type="EMBL" id="KV417311">
    <property type="protein sequence ID" value="KZO92348.1"/>
    <property type="molecule type" value="Genomic_DNA"/>
</dbReference>
<evidence type="ECO:0000313" key="3">
    <source>
        <dbReference type="Proteomes" id="UP000076738"/>
    </source>
</evidence>
<feature type="chain" id="PRO_5007887975" description="Secreted protein" evidence="1">
    <location>
        <begin position="27"/>
        <end position="76"/>
    </location>
</feature>
<dbReference type="Proteomes" id="UP000076738">
    <property type="component" value="Unassembled WGS sequence"/>
</dbReference>
<evidence type="ECO:0008006" key="4">
    <source>
        <dbReference type="Google" id="ProtNLM"/>
    </source>
</evidence>
<organism evidence="2 3">
    <name type="scientific">Calocera viscosa (strain TUFC12733)</name>
    <dbReference type="NCBI Taxonomy" id="1330018"/>
    <lineage>
        <taxon>Eukaryota</taxon>
        <taxon>Fungi</taxon>
        <taxon>Dikarya</taxon>
        <taxon>Basidiomycota</taxon>
        <taxon>Agaricomycotina</taxon>
        <taxon>Dacrymycetes</taxon>
        <taxon>Dacrymycetales</taxon>
        <taxon>Dacrymycetaceae</taxon>
        <taxon>Calocera</taxon>
    </lineage>
</organism>
<reference evidence="2 3" key="1">
    <citation type="journal article" date="2016" name="Mol. Biol. Evol.">
        <title>Comparative Genomics of Early-Diverging Mushroom-Forming Fungi Provides Insights into the Origins of Lignocellulose Decay Capabilities.</title>
        <authorList>
            <person name="Nagy L.G."/>
            <person name="Riley R."/>
            <person name="Tritt A."/>
            <person name="Adam C."/>
            <person name="Daum C."/>
            <person name="Floudas D."/>
            <person name="Sun H."/>
            <person name="Yadav J.S."/>
            <person name="Pangilinan J."/>
            <person name="Larsson K.H."/>
            <person name="Matsuura K."/>
            <person name="Barry K."/>
            <person name="Labutti K."/>
            <person name="Kuo R."/>
            <person name="Ohm R.A."/>
            <person name="Bhattacharya S.S."/>
            <person name="Shirouzu T."/>
            <person name="Yoshinaga Y."/>
            <person name="Martin F.M."/>
            <person name="Grigoriev I.V."/>
            <person name="Hibbett D.S."/>
        </authorList>
    </citation>
    <scope>NUCLEOTIDE SEQUENCE [LARGE SCALE GENOMIC DNA]</scope>
    <source>
        <strain evidence="2 3">TUFC12733</strain>
    </source>
</reference>
<keyword evidence="3" id="KW-1185">Reference proteome</keyword>
<name>A0A167I6I3_CALVF</name>
<protein>
    <recommendedName>
        <fullName evidence="4">Secreted protein</fullName>
    </recommendedName>
</protein>
<proteinExistence type="predicted"/>